<accession>A0AAJ2DBG3</accession>
<dbReference type="Proteomes" id="UP001224622">
    <property type="component" value="Unassembled WGS sequence"/>
</dbReference>
<proteinExistence type="predicted"/>
<name>A0AAJ2DBG3_SERFO</name>
<dbReference type="RefSeq" id="WP_309047738.1">
    <property type="nucleotide sequence ID" value="NZ_JAVIGA010000015.1"/>
</dbReference>
<protein>
    <submittedName>
        <fullName evidence="2">Uncharacterized protein</fullName>
    </submittedName>
</protein>
<feature type="region of interest" description="Disordered" evidence="1">
    <location>
        <begin position="238"/>
        <end position="261"/>
    </location>
</feature>
<evidence type="ECO:0000256" key="1">
    <source>
        <dbReference type="SAM" id="MobiDB-lite"/>
    </source>
</evidence>
<feature type="region of interest" description="Disordered" evidence="1">
    <location>
        <begin position="137"/>
        <end position="158"/>
    </location>
</feature>
<gene>
    <name evidence="2" type="ORF">RDT67_14685</name>
</gene>
<evidence type="ECO:0000313" key="3">
    <source>
        <dbReference type="Proteomes" id="UP001224622"/>
    </source>
</evidence>
<sequence length="261" mass="28399">MENNFLSQRSPQKYTDKYKECNGNAGCEQGIRKDMAQESAENIQKLKSCWDAGDAACVADTRSKIELDEKAYTELRQQDNMAGRAYEDSAKWYADIIDQCAGKCDWLEASLLKTGADGLGNLVYGALGAGSLPKPGQTVKPGNPVEPPQNTTKPVNIANDFTKTPQSIWGRSTDDIVKDFQAAGYQVNVRNSTRGSGQAVIIEVKGHPEISQIQYHPGGGRHGGSYYKVSTTTQGTMKVVDPSSYKPTPGEKATIIDKPKE</sequence>
<dbReference type="AlphaFoldDB" id="A0AAJ2DBG3"/>
<reference evidence="2" key="1">
    <citation type="submission" date="2023-08" db="EMBL/GenBank/DDBJ databases">
        <title>The Comparative Genomic Analysis of Yersiniaceae from Polar Regions.</title>
        <authorList>
            <person name="Goncharov A."/>
            <person name="Aslanov B."/>
            <person name="Kolodzhieva V."/>
            <person name="Azarov D."/>
            <person name="Mochov A."/>
            <person name="Lebedeva E."/>
        </authorList>
    </citation>
    <scope>NUCLEOTIDE SEQUENCE</scope>
    <source>
        <strain evidence="2">Vf</strain>
    </source>
</reference>
<dbReference type="EMBL" id="JAVIGA010000015">
    <property type="protein sequence ID" value="MDQ9127676.1"/>
    <property type="molecule type" value="Genomic_DNA"/>
</dbReference>
<feature type="compositionally biased region" description="Polar residues" evidence="1">
    <location>
        <begin position="148"/>
        <end position="158"/>
    </location>
</feature>
<comment type="caution">
    <text evidence="2">The sequence shown here is derived from an EMBL/GenBank/DDBJ whole genome shotgun (WGS) entry which is preliminary data.</text>
</comment>
<organism evidence="2 3">
    <name type="scientific">Serratia fonticola</name>
    <dbReference type="NCBI Taxonomy" id="47917"/>
    <lineage>
        <taxon>Bacteria</taxon>
        <taxon>Pseudomonadati</taxon>
        <taxon>Pseudomonadota</taxon>
        <taxon>Gammaproteobacteria</taxon>
        <taxon>Enterobacterales</taxon>
        <taxon>Yersiniaceae</taxon>
        <taxon>Serratia</taxon>
    </lineage>
</organism>
<evidence type="ECO:0000313" key="2">
    <source>
        <dbReference type="EMBL" id="MDQ9127676.1"/>
    </source>
</evidence>